<evidence type="ECO:0000313" key="1">
    <source>
        <dbReference type="EMBL" id="AMO43961.1"/>
    </source>
</evidence>
<dbReference type="Pfam" id="PF17441">
    <property type="entry name" value="DUF5419"/>
    <property type="match status" value="1"/>
</dbReference>
<name>A0A127KPK9_9CAUD</name>
<accession>A0A127KPK9</accession>
<evidence type="ECO:0000313" key="2">
    <source>
        <dbReference type="Proteomes" id="UP000226299"/>
    </source>
</evidence>
<dbReference type="InterPro" id="IPR039451">
    <property type="entry name" value="DUF5419"/>
</dbReference>
<sequence>MTVTFETWMKHVDGLLMKVWGVTSGDIADRLWRDAYDDGVSPAEMVREILREGIDAL</sequence>
<gene>
    <name evidence="1" type="ORF">PBI_MYXUS_93</name>
</gene>
<protein>
    <submittedName>
        <fullName evidence="1">Uncharacterized protein</fullName>
    </submittedName>
</protein>
<organism evidence="1 2">
    <name type="scientific">Mycobacterium phage Myxus</name>
    <dbReference type="NCBI Taxonomy" id="1805458"/>
    <lineage>
        <taxon>Viruses</taxon>
        <taxon>Duplodnaviria</taxon>
        <taxon>Heunggongvirae</taxon>
        <taxon>Uroviricota</taxon>
        <taxon>Caudoviricetes</taxon>
        <taxon>Fromanvirus</taxon>
        <taxon>Fromanvirus packman</taxon>
    </lineage>
</organism>
<proteinExistence type="predicted"/>
<dbReference type="Proteomes" id="UP000226299">
    <property type="component" value="Segment"/>
</dbReference>
<dbReference type="EMBL" id="KU716095">
    <property type="protein sequence ID" value="AMO43961.1"/>
    <property type="molecule type" value="Genomic_DNA"/>
</dbReference>
<reference evidence="1 2" key="1">
    <citation type="submission" date="2016-02" db="EMBL/GenBank/DDBJ databases">
        <authorList>
            <person name="Perez-Otero J."/>
            <person name="Rivera-Burgos M."/>
            <person name="Vazquez E."/>
            <person name="Rubin M.R."/>
            <person name="Ware V.C."/>
            <person name="Bradley K.W."/>
            <person name="Asai D.J."/>
            <person name="Bowman C.A."/>
            <person name="Russell D.A."/>
            <person name="Pope W.H."/>
            <person name="Jacobs-Sera D."/>
            <person name="Hendrix R.W."/>
            <person name="Hatfull G.F."/>
        </authorList>
    </citation>
    <scope>NUCLEOTIDE SEQUENCE [LARGE SCALE GENOMIC DNA]</scope>
</reference>